<keyword evidence="1" id="KW-1133">Transmembrane helix</keyword>
<organism evidence="3 4">
    <name type="scientific">Grifola frondosa</name>
    <name type="common">Maitake</name>
    <name type="synonym">Polyporus frondosus</name>
    <dbReference type="NCBI Taxonomy" id="5627"/>
    <lineage>
        <taxon>Eukaryota</taxon>
        <taxon>Fungi</taxon>
        <taxon>Dikarya</taxon>
        <taxon>Basidiomycota</taxon>
        <taxon>Agaricomycotina</taxon>
        <taxon>Agaricomycetes</taxon>
        <taxon>Polyporales</taxon>
        <taxon>Grifolaceae</taxon>
        <taxon>Grifola</taxon>
    </lineage>
</organism>
<feature type="transmembrane region" description="Helical" evidence="1">
    <location>
        <begin position="213"/>
        <end position="238"/>
    </location>
</feature>
<accession>A0A1C7MHT4</accession>
<keyword evidence="1" id="KW-0812">Transmembrane</keyword>
<dbReference type="OrthoDB" id="3219854at2759"/>
<feature type="transmembrane region" description="Helical" evidence="1">
    <location>
        <begin position="187"/>
        <end position="207"/>
    </location>
</feature>
<evidence type="ECO:0000256" key="1">
    <source>
        <dbReference type="SAM" id="Phobius"/>
    </source>
</evidence>
<dbReference type="Pfam" id="PF20153">
    <property type="entry name" value="DUF6535"/>
    <property type="match status" value="1"/>
</dbReference>
<keyword evidence="4" id="KW-1185">Reference proteome</keyword>
<dbReference type="AlphaFoldDB" id="A0A1C7MHT4"/>
<dbReference type="OMA" id="WHVEDIL"/>
<feature type="transmembrane region" description="Helical" evidence="1">
    <location>
        <begin position="132"/>
        <end position="150"/>
    </location>
</feature>
<dbReference type="STRING" id="5627.A0A1C7MHT4"/>
<reference evidence="3 4" key="1">
    <citation type="submission" date="2016-03" db="EMBL/GenBank/DDBJ databases">
        <title>Whole genome sequencing of Grifola frondosa 9006-11.</title>
        <authorList>
            <person name="Min B."/>
            <person name="Park H."/>
            <person name="Kim J.-G."/>
            <person name="Cho H."/>
            <person name="Oh Y.-L."/>
            <person name="Kong W.-S."/>
            <person name="Choi I.-G."/>
        </authorList>
    </citation>
    <scope>NUCLEOTIDE SEQUENCE [LARGE SCALE GENOMIC DNA]</scope>
    <source>
        <strain evidence="3 4">9006-11</strain>
    </source>
</reference>
<proteinExistence type="predicted"/>
<feature type="transmembrane region" description="Helical" evidence="1">
    <location>
        <begin position="55"/>
        <end position="72"/>
    </location>
</feature>
<evidence type="ECO:0000313" key="3">
    <source>
        <dbReference type="EMBL" id="OBZ76491.1"/>
    </source>
</evidence>
<dbReference type="InterPro" id="IPR045338">
    <property type="entry name" value="DUF6535"/>
</dbReference>
<keyword evidence="1" id="KW-0472">Membrane</keyword>
<dbReference type="EMBL" id="LUGG01000003">
    <property type="protein sequence ID" value="OBZ76491.1"/>
    <property type="molecule type" value="Genomic_DNA"/>
</dbReference>
<name>A0A1C7MHT4_GRIFR</name>
<comment type="caution">
    <text evidence="3">The sequence shown here is derived from an EMBL/GenBank/DDBJ whole genome shotgun (WGS) entry which is preliminary data.</text>
</comment>
<sequence length="379" mass="42004">MKAKDINRFETGALPSTAQSQTQGWDSSDAWSTCAKALRDHDETVIKDWKEEIDTLLVFAGLFSAILTAFNIESYQLLQADTGNAVVLLLSQISTQLDSFSVNAGFINSTQTRLGPASPFHASPSAVRINTFWFSGLVCSLMSASLGILVKQWLREYLGGASNISRESIRIRQYRYDGMIKWRVPEIIACLPILLQMALVLFFAGLLDLLWSLHPVVAAVITVIVAAAMAFTVVTTFLPPLFADCPYKSPQSWIICVLIQSIRRSIIVLASHCYSYFWQFGLDPFTSNIDISVKISDAVRAWLHPLFLSKPYTSWKEREMGHVGSLAPALDSSTLAGADAMFMDDAFLDAVIRPCMKDIELTSALRCLDRMVIRRAPGS</sequence>
<evidence type="ECO:0000313" key="4">
    <source>
        <dbReference type="Proteomes" id="UP000092993"/>
    </source>
</evidence>
<evidence type="ECO:0000259" key="2">
    <source>
        <dbReference type="Pfam" id="PF20153"/>
    </source>
</evidence>
<gene>
    <name evidence="3" type="ORF">A0H81_03256</name>
</gene>
<dbReference type="Proteomes" id="UP000092993">
    <property type="component" value="Unassembled WGS sequence"/>
</dbReference>
<feature type="domain" description="DUF6535" evidence="2">
    <location>
        <begin position="31"/>
        <end position="212"/>
    </location>
</feature>
<protein>
    <recommendedName>
        <fullName evidence="2">DUF6535 domain-containing protein</fullName>
    </recommendedName>
</protein>